<comment type="caution">
    <text evidence="12">The sequence shown here is derived from an EMBL/GenBank/DDBJ whole genome shotgun (WGS) entry which is preliminary data.</text>
</comment>
<evidence type="ECO:0000256" key="7">
    <source>
        <dbReference type="RuleBase" id="RU003423"/>
    </source>
</evidence>
<evidence type="ECO:0000256" key="4">
    <source>
        <dbReference type="ARBA" id="ARBA00022823"/>
    </source>
</evidence>
<dbReference type="InterPro" id="IPR004167">
    <property type="entry name" value="PSBD"/>
</dbReference>
<evidence type="ECO:0000259" key="11">
    <source>
        <dbReference type="PROSITE" id="PS51826"/>
    </source>
</evidence>
<evidence type="ECO:0000313" key="12">
    <source>
        <dbReference type="EMBL" id="KAK5704906.1"/>
    </source>
</evidence>
<dbReference type="EC" id="2.3.1.-" evidence="7"/>
<keyword evidence="5" id="KW-0809">Transit peptide</keyword>
<dbReference type="InterPro" id="IPR023213">
    <property type="entry name" value="CAT-like_dom_sf"/>
</dbReference>
<dbReference type="EMBL" id="JAVRQU010000003">
    <property type="protein sequence ID" value="KAK5704906.1"/>
    <property type="molecule type" value="Genomic_DNA"/>
</dbReference>
<evidence type="ECO:0000256" key="3">
    <source>
        <dbReference type="ARBA" id="ARBA00022679"/>
    </source>
</evidence>
<keyword evidence="4 7" id="KW-0450">Lipoyl</keyword>
<comment type="cofactor">
    <cofactor evidence="1 7">
        <name>(R)-lipoate</name>
        <dbReference type="ChEBI" id="CHEBI:83088"/>
    </cofactor>
</comment>
<dbReference type="Gene3D" id="4.10.320.10">
    <property type="entry name" value="E3-binding domain"/>
    <property type="match status" value="1"/>
</dbReference>
<evidence type="ECO:0000256" key="9">
    <source>
        <dbReference type="SAM" id="SignalP"/>
    </source>
</evidence>
<dbReference type="InterPro" id="IPR001078">
    <property type="entry name" value="2-oxoacid_DH_actylTfrase"/>
</dbReference>
<dbReference type="GO" id="GO:0016407">
    <property type="term" value="F:acetyltransferase activity"/>
    <property type="evidence" value="ECO:0007669"/>
    <property type="project" value="TreeGrafter"/>
</dbReference>
<feature type="domain" description="Lipoyl-binding" evidence="10">
    <location>
        <begin position="1"/>
        <end position="75"/>
    </location>
</feature>
<protein>
    <recommendedName>
        <fullName evidence="7">Dihydrolipoamide acetyltransferase component of pyruvate dehydrogenase complex</fullName>
        <ecNumber evidence="7">2.3.1.-</ecNumber>
    </recommendedName>
</protein>
<dbReference type="InterPro" id="IPR003016">
    <property type="entry name" value="2-oxoA_DH_lipoyl-BS"/>
</dbReference>
<dbReference type="Pfam" id="PF02817">
    <property type="entry name" value="E3_binding"/>
    <property type="match status" value="1"/>
</dbReference>
<feature type="chain" id="PRO_5042962124" description="Dihydrolipoamide acetyltransferase component of pyruvate dehydrogenase complex" evidence="9">
    <location>
        <begin position="22"/>
        <end position="412"/>
    </location>
</feature>
<dbReference type="InterPro" id="IPR036625">
    <property type="entry name" value="E3-bd_dom_sf"/>
</dbReference>
<dbReference type="GO" id="GO:0031405">
    <property type="term" value="F:lipoic acid binding"/>
    <property type="evidence" value="ECO:0007669"/>
    <property type="project" value="TreeGrafter"/>
</dbReference>
<dbReference type="SUPFAM" id="SSF52777">
    <property type="entry name" value="CoA-dependent acyltransferases"/>
    <property type="match status" value="1"/>
</dbReference>
<dbReference type="InterPro" id="IPR011053">
    <property type="entry name" value="Single_hybrid_motif"/>
</dbReference>
<name>A0AAN7ZVE1_9PEZI</name>
<sequence length="412" mass="44895">MAHAISLIILGITECQMVSWAVKPGDTVAQFDSICEVSSDKATVEITSRFDGTIEQLLYEEGEIAVVGQPILTLDVIDEEDSGIPDPQASPAKQSTSELPTHISTPTSQGVKEDNIADREVLVLPSIRYMFRSANIDISEVKGSGKDGRITKEDAERQILATNEKPPSIADSFHESVVTPTPMERAMFRSMTESLQIPHFLFSHTIDFTDINKLRREHNSVNGSASLAIKLSPLVFVMKAISQSLTQYPKLNAHLDSSTEQDQPRLLLKTNHDFGIAVDTPRGLVVPVIRGVGTRSLQSLAAEIKRLVELAQNSRLTPADLQGASFIVSNIGSIGGDVVAPVIMPPMIGIVAIGQLREVPAFDGAKIVRQEQMTLSWAADHRVVDGATVAKVAKATQLWLQDTEHVRHKMTL</sequence>
<dbReference type="SUPFAM" id="SSF51230">
    <property type="entry name" value="Single hybrid motif"/>
    <property type="match status" value="1"/>
</dbReference>
<dbReference type="Gene3D" id="2.40.50.100">
    <property type="match status" value="1"/>
</dbReference>
<evidence type="ECO:0000256" key="2">
    <source>
        <dbReference type="ARBA" id="ARBA00007317"/>
    </source>
</evidence>
<keyword evidence="9" id="KW-0732">Signal</keyword>
<evidence type="ECO:0000313" key="13">
    <source>
        <dbReference type="Proteomes" id="UP001310594"/>
    </source>
</evidence>
<keyword evidence="6 7" id="KW-0012">Acyltransferase</keyword>
<evidence type="ECO:0000256" key="1">
    <source>
        <dbReference type="ARBA" id="ARBA00001938"/>
    </source>
</evidence>
<dbReference type="Pfam" id="PF00198">
    <property type="entry name" value="2-oxoacid_dh"/>
    <property type="match status" value="1"/>
</dbReference>
<gene>
    <name evidence="12" type="ORF">LTR97_002017</name>
</gene>
<evidence type="ECO:0000256" key="5">
    <source>
        <dbReference type="ARBA" id="ARBA00022946"/>
    </source>
</evidence>
<dbReference type="PROSITE" id="PS51826">
    <property type="entry name" value="PSBD"/>
    <property type="match status" value="1"/>
</dbReference>
<feature type="compositionally biased region" description="Polar residues" evidence="8">
    <location>
        <begin position="91"/>
        <end position="110"/>
    </location>
</feature>
<dbReference type="PROSITE" id="PS50968">
    <property type="entry name" value="BIOTINYL_LIPOYL"/>
    <property type="match status" value="1"/>
</dbReference>
<feature type="signal peptide" evidence="9">
    <location>
        <begin position="1"/>
        <end position="21"/>
    </location>
</feature>
<dbReference type="PANTHER" id="PTHR43178">
    <property type="entry name" value="DIHYDROLIPOAMIDE ACETYLTRANSFERASE COMPONENT OF PYRUVATE DEHYDROGENASE COMPLEX"/>
    <property type="match status" value="1"/>
</dbReference>
<dbReference type="GO" id="GO:0005739">
    <property type="term" value="C:mitochondrion"/>
    <property type="evidence" value="ECO:0007669"/>
    <property type="project" value="TreeGrafter"/>
</dbReference>
<dbReference type="InterPro" id="IPR000089">
    <property type="entry name" value="Biotin_lipoyl"/>
</dbReference>
<dbReference type="Pfam" id="PF00364">
    <property type="entry name" value="Biotin_lipoyl"/>
    <property type="match status" value="1"/>
</dbReference>
<dbReference type="Proteomes" id="UP001310594">
    <property type="component" value="Unassembled WGS sequence"/>
</dbReference>
<dbReference type="FunFam" id="3.30.559.10:FF:000007">
    <property type="entry name" value="Dihydrolipoamide acetyltransferase component of pyruvate dehydrogenase complex"/>
    <property type="match status" value="1"/>
</dbReference>
<organism evidence="12 13">
    <name type="scientific">Elasticomyces elasticus</name>
    <dbReference type="NCBI Taxonomy" id="574655"/>
    <lineage>
        <taxon>Eukaryota</taxon>
        <taxon>Fungi</taxon>
        <taxon>Dikarya</taxon>
        <taxon>Ascomycota</taxon>
        <taxon>Pezizomycotina</taxon>
        <taxon>Dothideomycetes</taxon>
        <taxon>Dothideomycetidae</taxon>
        <taxon>Mycosphaerellales</taxon>
        <taxon>Teratosphaeriaceae</taxon>
        <taxon>Elasticomyces</taxon>
    </lineage>
</organism>
<evidence type="ECO:0000256" key="8">
    <source>
        <dbReference type="SAM" id="MobiDB-lite"/>
    </source>
</evidence>
<dbReference type="Gene3D" id="3.30.559.10">
    <property type="entry name" value="Chloramphenicol acetyltransferase-like domain"/>
    <property type="match status" value="1"/>
</dbReference>
<dbReference type="PANTHER" id="PTHR43178:SF5">
    <property type="entry name" value="LIPOAMIDE ACYLTRANSFERASE COMPONENT OF BRANCHED-CHAIN ALPHA-KETO ACID DEHYDROGENASE COMPLEX, MITOCHONDRIAL"/>
    <property type="match status" value="1"/>
</dbReference>
<comment type="similarity">
    <text evidence="2 7">Belongs to the 2-oxoacid dehydrogenase family.</text>
</comment>
<dbReference type="InterPro" id="IPR050743">
    <property type="entry name" value="2-oxoacid_DH_E2_comp"/>
</dbReference>
<evidence type="ECO:0000259" key="10">
    <source>
        <dbReference type="PROSITE" id="PS50968"/>
    </source>
</evidence>
<evidence type="ECO:0000256" key="6">
    <source>
        <dbReference type="ARBA" id="ARBA00023315"/>
    </source>
</evidence>
<dbReference type="CDD" id="cd06849">
    <property type="entry name" value="lipoyl_domain"/>
    <property type="match status" value="1"/>
</dbReference>
<feature type="region of interest" description="Disordered" evidence="8">
    <location>
        <begin position="80"/>
        <end position="110"/>
    </location>
</feature>
<feature type="domain" description="Peripheral subunit-binding (PSBD)" evidence="11">
    <location>
        <begin position="122"/>
        <end position="159"/>
    </location>
</feature>
<accession>A0AAN7ZVE1</accession>
<dbReference type="PROSITE" id="PS00189">
    <property type="entry name" value="LIPOYL"/>
    <property type="match status" value="1"/>
</dbReference>
<dbReference type="SUPFAM" id="SSF47005">
    <property type="entry name" value="Peripheral subunit-binding domain of 2-oxo acid dehydrogenase complex"/>
    <property type="match status" value="1"/>
</dbReference>
<keyword evidence="3 7" id="KW-0808">Transferase</keyword>
<dbReference type="GO" id="GO:0045333">
    <property type="term" value="P:cellular respiration"/>
    <property type="evidence" value="ECO:0007669"/>
    <property type="project" value="UniProtKB-ARBA"/>
</dbReference>
<dbReference type="AlphaFoldDB" id="A0AAN7ZVE1"/>
<reference evidence="12" key="1">
    <citation type="submission" date="2023-08" db="EMBL/GenBank/DDBJ databases">
        <title>Black Yeasts Isolated from many extreme environments.</title>
        <authorList>
            <person name="Coleine C."/>
            <person name="Stajich J.E."/>
            <person name="Selbmann L."/>
        </authorList>
    </citation>
    <scope>NUCLEOTIDE SEQUENCE</scope>
    <source>
        <strain evidence="12">CCFEE 5810</strain>
    </source>
</reference>
<proteinExistence type="inferred from homology"/>